<sequence>MPRPKVAPDKRLRAAEACTYCQSTKKRCSGIVPCNNCSRKGKAHQCTLAKGRPVSHTPAAKAATQRPRPRTPVSLQAAPVDSLLSNASLSPSATNSTSQTRHSIAGGIPSPDASHRTQPRILQGAQGERGKDSELSCSVVAHYQTVYIGGSASLSFLQFIRDTVSQYVGPSSFSNDTRIGTMHEDTSVQTPLSPFMEDNLSLEQKLELVEVYLMATSGFVDVLTRAEAAQLIRDQSRSEIMNNACKSAMADLVLAIGAQCSKPDPSLIEVEKFYFNRGQQRAFSTMLRNPSIEMIAVFLLMSFYMLGACHRNAASMYLGVASRAATVLGLQHQESYLSVTEKERQQQLRTWMSLRILDLLVSAILARPSSAPAAGSSDNLFTLFESELDDRKDLIAQYKLVKIVDQIVDKVYGHKGVSPATAEAFLDQLKKWSDALPEGLQSQGMMADPQNPAKTLSSLHLACTYYFAVTLATRPFLITTLTARMARLSNNNNLHSFSVQEHPVHAELASVCVDSAVWLIRACLEAQRSGLLLANMQIMKALVFAAALILGFSLFAQLQVDLETDAMFAGARDILASFSARSSQAAHYHDILTSLTQTIHRQRQQFAMQSRRRSNAYVGQLFKTTEPETPQPQPQQSQTQQGQLEPTLVDEGADDINSLINTARFSDLDMWMQSQPIFNNMPDEADMVGTDLLGWDSLDLGLWDNFPYMNQPTM</sequence>
<dbReference type="InterPro" id="IPR001138">
    <property type="entry name" value="Zn2Cys6_DnaBD"/>
</dbReference>
<keyword evidence="1" id="KW-0479">Metal-binding</keyword>
<dbReference type="AlphaFoldDB" id="A0A6A6G1G7"/>
<evidence type="ECO:0000313" key="9">
    <source>
        <dbReference type="Proteomes" id="UP000799538"/>
    </source>
</evidence>
<dbReference type="GO" id="GO:0000435">
    <property type="term" value="P:positive regulation of transcription from RNA polymerase II promoter by galactose"/>
    <property type="evidence" value="ECO:0007669"/>
    <property type="project" value="TreeGrafter"/>
</dbReference>
<dbReference type="InterPro" id="IPR036864">
    <property type="entry name" value="Zn2-C6_fun-type_DNA-bd_sf"/>
</dbReference>
<dbReference type="SMART" id="SM00906">
    <property type="entry name" value="Fungal_trans"/>
    <property type="match status" value="1"/>
</dbReference>
<accession>A0A6A6G1G7</accession>
<feature type="region of interest" description="Disordered" evidence="5">
    <location>
        <begin position="48"/>
        <end position="73"/>
    </location>
</feature>
<evidence type="ECO:0000256" key="2">
    <source>
        <dbReference type="ARBA" id="ARBA00023015"/>
    </source>
</evidence>
<dbReference type="GO" id="GO:0000978">
    <property type="term" value="F:RNA polymerase II cis-regulatory region sequence-specific DNA binding"/>
    <property type="evidence" value="ECO:0007669"/>
    <property type="project" value="TreeGrafter"/>
</dbReference>
<keyword evidence="3" id="KW-0804">Transcription</keyword>
<evidence type="ECO:0000259" key="7">
    <source>
        <dbReference type="PROSITE" id="PS50048"/>
    </source>
</evidence>
<dbReference type="InterPro" id="IPR051127">
    <property type="entry name" value="Fungal_SecMet_Regulators"/>
</dbReference>
<keyword evidence="9" id="KW-1185">Reference proteome</keyword>
<evidence type="ECO:0000256" key="3">
    <source>
        <dbReference type="ARBA" id="ARBA00023163"/>
    </source>
</evidence>
<dbReference type="OrthoDB" id="4064873at2759"/>
<feature type="domain" description="Zn(2)-C6 fungal-type" evidence="7">
    <location>
        <begin position="17"/>
        <end position="48"/>
    </location>
</feature>
<dbReference type="GO" id="GO:0005634">
    <property type="term" value="C:nucleus"/>
    <property type="evidence" value="ECO:0007669"/>
    <property type="project" value="TreeGrafter"/>
</dbReference>
<evidence type="ECO:0000256" key="5">
    <source>
        <dbReference type="SAM" id="MobiDB-lite"/>
    </source>
</evidence>
<dbReference type="Gene3D" id="4.10.240.10">
    <property type="entry name" value="Zn(2)-C6 fungal-type DNA-binding domain"/>
    <property type="match status" value="1"/>
</dbReference>
<gene>
    <name evidence="8" type="ORF">BDZ85DRAFT_43373</name>
</gene>
<feature type="compositionally biased region" description="Low complexity" evidence="5">
    <location>
        <begin position="86"/>
        <end position="98"/>
    </location>
</feature>
<keyword evidence="4" id="KW-0539">Nucleus</keyword>
<reference evidence="9" key="1">
    <citation type="journal article" date="2020" name="Stud. Mycol.">
        <title>101 Dothideomycetes genomes: A test case for predicting lifestyles and emergence of pathogens.</title>
        <authorList>
            <person name="Haridas S."/>
            <person name="Albert R."/>
            <person name="Binder M."/>
            <person name="Bloem J."/>
            <person name="LaButti K."/>
            <person name="Salamov A."/>
            <person name="Andreopoulos B."/>
            <person name="Baker S."/>
            <person name="Barry K."/>
            <person name="Bills G."/>
            <person name="Bluhm B."/>
            <person name="Cannon C."/>
            <person name="Castanera R."/>
            <person name="Culley D."/>
            <person name="Daum C."/>
            <person name="Ezra D."/>
            <person name="Gonzalez J."/>
            <person name="Henrissat B."/>
            <person name="Kuo A."/>
            <person name="Liang C."/>
            <person name="Lipzen A."/>
            <person name="Lutzoni F."/>
            <person name="Magnuson J."/>
            <person name="Mondo S."/>
            <person name="Nolan M."/>
            <person name="Ohm R."/>
            <person name="Pangilinan J."/>
            <person name="Park H.-J."/>
            <person name="Ramirez L."/>
            <person name="Alfaro M."/>
            <person name="Sun H."/>
            <person name="Tritt A."/>
            <person name="Yoshinaga Y."/>
            <person name="Zwiers L.-H."/>
            <person name="Turgeon B."/>
            <person name="Goodwin S."/>
            <person name="Spatafora J."/>
            <person name="Crous P."/>
            <person name="Grigoriev I."/>
        </authorList>
    </citation>
    <scope>NUCLEOTIDE SEQUENCE [LARGE SCALE GENOMIC DNA]</scope>
    <source>
        <strain evidence="9">CECT 20119</strain>
    </source>
</reference>
<keyword evidence="6" id="KW-0472">Membrane</keyword>
<dbReference type="Pfam" id="PF04082">
    <property type="entry name" value="Fungal_trans"/>
    <property type="match status" value="1"/>
</dbReference>
<dbReference type="EMBL" id="ML992516">
    <property type="protein sequence ID" value="KAF2219537.1"/>
    <property type="molecule type" value="Genomic_DNA"/>
</dbReference>
<dbReference type="PANTHER" id="PTHR47424:SF9">
    <property type="entry name" value="TAH-2"/>
    <property type="match status" value="1"/>
</dbReference>
<dbReference type="SUPFAM" id="SSF57701">
    <property type="entry name" value="Zn2/Cys6 DNA-binding domain"/>
    <property type="match status" value="1"/>
</dbReference>
<evidence type="ECO:0000256" key="6">
    <source>
        <dbReference type="SAM" id="Phobius"/>
    </source>
</evidence>
<dbReference type="InterPro" id="IPR007219">
    <property type="entry name" value="XnlR_reg_dom"/>
</dbReference>
<keyword evidence="6" id="KW-0812">Transmembrane</keyword>
<organism evidence="8 9">
    <name type="scientific">Elsinoe ampelina</name>
    <dbReference type="NCBI Taxonomy" id="302913"/>
    <lineage>
        <taxon>Eukaryota</taxon>
        <taxon>Fungi</taxon>
        <taxon>Dikarya</taxon>
        <taxon>Ascomycota</taxon>
        <taxon>Pezizomycotina</taxon>
        <taxon>Dothideomycetes</taxon>
        <taxon>Dothideomycetidae</taxon>
        <taxon>Myriangiales</taxon>
        <taxon>Elsinoaceae</taxon>
        <taxon>Elsinoe</taxon>
    </lineage>
</organism>
<proteinExistence type="predicted"/>
<evidence type="ECO:0000256" key="4">
    <source>
        <dbReference type="ARBA" id="ARBA00023242"/>
    </source>
</evidence>
<dbReference type="Proteomes" id="UP000799538">
    <property type="component" value="Unassembled WGS sequence"/>
</dbReference>
<evidence type="ECO:0000256" key="1">
    <source>
        <dbReference type="ARBA" id="ARBA00022723"/>
    </source>
</evidence>
<name>A0A6A6G1G7_9PEZI</name>
<dbReference type="GO" id="GO:0006351">
    <property type="term" value="P:DNA-templated transcription"/>
    <property type="evidence" value="ECO:0007669"/>
    <property type="project" value="InterPro"/>
</dbReference>
<feature type="compositionally biased region" description="Low complexity" evidence="5">
    <location>
        <begin position="634"/>
        <end position="644"/>
    </location>
</feature>
<dbReference type="PANTHER" id="PTHR47424">
    <property type="entry name" value="REGULATORY PROTEIN GAL4"/>
    <property type="match status" value="1"/>
</dbReference>
<dbReference type="CDD" id="cd12148">
    <property type="entry name" value="fungal_TF_MHR"/>
    <property type="match status" value="1"/>
</dbReference>
<keyword evidence="2" id="KW-0805">Transcription regulation</keyword>
<dbReference type="CDD" id="cd00067">
    <property type="entry name" value="GAL4"/>
    <property type="match status" value="1"/>
</dbReference>
<feature type="region of interest" description="Disordered" evidence="5">
    <location>
        <begin position="625"/>
        <end position="644"/>
    </location>
</feature>
<feature type="transmembrane region" description="Helical" evidence="6">
    <location>
        <begin position="538"/>
        <end position="558"/>
    </location>
</feature>
<keyword evidence="6" id="KW-1133">Transmembrane helix</keyword>
<dbReference type="GO" id="GO:0008270">
    <property type="term" value="F:zinc ion binding"/>
    <property type="evidence" value="ECO:0007669"/>
    <property type="project" value="InterPro"/>
</dbReference>
<protein>
    <recommendedName>
        <fullName evidence="7">Zn(2)-C6 fungal-type domain-containing protein</fullName>
    </recommendedName>
</protein>
<feature type="region of interest" description="Disordered" evidence="5">
    <location>
        <begin position="86"/>
        <end position="117"/>
    </location>
</feature>
<evidence type="ECO:0000313" key="8">
    <source>
        <dbReference type="EMBL" id="KAF2219537.1"/>
    </source>
</evidence>
<dbReference type="PROSITE" id="PS50048">
    <property type="entry name" value="ZN2_CY6_FUNGAL_2"/>
    <property type="match status" value="1"/>
</dbReference>
<dbReference type="GO" id="GO:0000981">
    <property type="term" value="F:DNA-binding transcription factor activity, RNA polymerase II-specific"/>
    <property type="evidence" value="ECO:0007669"/>
    <property type="project" value="InterPro"/>
</dbReference>